<name>A0A923N8T8_9BACT</name>
<feature type="domain" description="PKD-like" evidence="5">
    <location>
        <begin position="561"/>
        <end position="636"/>
    </location>
</feature>
<feature type="domain" description="PKD-like" evidence="5">
    <location>
        <begin position="476"/>
        <end position="546"/>
    </location>
</feature>
<dbReference type="Proteomes" id="UP000603640">
    <property type="component" value="Unassembled WGS sequence"/>
</dbReference>
<dbReference type="EMBL" id="JACRVF010000004">
    <property type="protein sequence ID" value="MBC5993839.1"/>
    <property type="molecule type" value="Genomic_DNA"/>
</dbReference>
<feature type="domain" description="PKD-like" evidence="5">
    <location>
        <begin position="642"/>
        <end position="720"/>
    </location>
</feature>
<dbReference type="Pfam" id="PF11999">
    <property type="entry name" value="Ice_binding"/>
    <property type="match status" value="1"/>
</dbReference>
<feature type="chain" id="PRO_5037272707" evidence="3">
    <location>
        <begin position="22"/>
        <end position="1072"/>
    </location>
</feature>
<comment type="caution">
    <text evidence="6">The sequence shown here is derived from an EMBL/GenBank/DDBJ whole genome shotgun (WGS) entry which is preliminary data.</text>
</comment>
<evidence type="ECO:0000256" key="3">
    <source>
        <dbReference type="SAM" id="SignalP"/>
    </source>
</evidence>
<dbReference type="RefSeq" id="WP_187067875.1">
    <property type="nucleotide sequence ID" value="NZ_JACRVF010000004.1"/>
</dbReference>
<gene>
    <name evidence="6" type="ORF">H8S84_13415</name>
</gene>
<dbReference type="PANTHER" id="PTHR34819">
    <property type="entry name" value="LARGE CYSTEINE-RICH PERIPLASMIC PROTEIN OMCB"/>
    <property type="match status" value="1"/>
</dbReference>
<feature type="domain" description="PKD-like" evidence="5">
    <location>
        <begin position="899"/>
        <end position="977"/>
    </location>
</feature>
<dbReference type="InterPro" id="IPR021884">
    <property type="entry name" value="Ice-bd_prot"/>
</dbReference>
<feature type="domain" description="PKD-like" evidence="5">
    <location>
        <begin position="729"/>
        <end position="808"/>
    </location>
</feature>
<dbReference type="PANTHER" id="PTHR34819:SF3">
    <property type="entry name" value="CELL SURFACE PROTEIN"/>
    <property type="match status" value="1"/>
</dbReference>
<evidence type="ECO:0000313" key="6">
    <source>
        <dbReference type="EMBL" id="MBC5993839.1"/>
    </source>
</evidence>
<dbReference type="Pfam" id="PF01345">
    <property type="entry name" value="DUF11"/>
    <property type="match status" value="2"/>
</dbReference>
<evidence type="ECO:0000313" key="7">
    <source>
        <dbReference type="Proteomes" id="UP000603640"/>
    </source>
</evidence>
<feature type="domain" description="PKD-like" evidence="5">
    <location>
        <begin position="814"/>
        <end position="894"/>
    </location>
</feature>
<keyword evidence="2 3" id="KW-0732">Signal</keyword>
<dbReference type="Pfam" id="PF13585">
    <property type="entry name" value="CHU_C"/>
    <property type="match status" value="1"/>
</dbReference>
<protein>
    <submittedName>
        <fullName evidence="6">DUF3494 domain-containing protein</fullName>
    </submittedName>
</protein>
<feature type="domain" description="DUF11" evidence="4">
    <location>
        <begin position="235"/>
        <end position="345"/>
    </location>
</feature>
<evidence type="ECO:0000256" key="2">
    <source>
        <dbReference type="ARBA" id="ARBA00022729"/>
    </source>
</evidence>
<reference evidence="6" key="1">
    <citation type="submission" date="2020-08" db="EMBL/GenBank/DDBJ databases">
        <title>Pontibacter sp. SD6 16S ribosomal RNA gene Genome sequencing and assembly.</title>
        <authorList>
            <person name="Kang M."/>
        </authorList>
    </citation>
    <scope>NUCLEOTIDE SEQUENCE</scope>
    <source>
        <strain evidence="6">SD6</strain>
    </source>
</reference>
<keyword evidence="7" id="KW-1185">Reference proteome</keyword>
<feature type="domain" description="DUF11" evidence="4">
    <location>
        <begin position="357"/>
        <end position="466"/>
    </location>
</feature>
<dbReference type="InterPro" id="IPR045829">
    <property type="entry name" value="PKD_6"/>
</dbReference>
<dbReference type="Gene3D" id="2.60.40.1170">
    <property type="entry name" value="Mu homology domain, subdomain B"/>
    <property type="match status" value="1"/>
</dbReference>
<evidence type="ECO:0000256" key="1">
    <source>
        <dbReference type="ARBA" id="ARBA00005445"/>
    </source>
</evidence>
<dbReference type="Gene3D" id="2.60.40.10">
    <property type="entry name" value="Immunoglobulins"/>
    <property type="match status" value="1"/>
</dbReference>
<dbReference type="InterPro" id="IPR026341">
    <property type="entry name" value="T9SS_type_B"/>
</dbReference>
<feature type="signal peptide" evidence="3">
    <location>
        <begin position="1"/>
        <end position="21"/>
    </location>
</feature>
<comment type="similarity">
    <text evidence="1">Belongs to the ice-binding protein family.</text>
</comment>
<dbReference type="NCBIfam" id="TIGR01451">
    <property type="entry name" value="B_ant_repeat"/>
    <property type="match status" value="2"/>
</dbReference>
<dbReference type="InterPro" id="IPR051172">
    <property type="entry name" value="Chlamydia_OmcB"/>
</dbReference>
<dbReference type="NCBIfam" id="TIGR04131">
    <property type="entry name" value="Bac_Flav_CTERM"/>
    <property type="match status" value="1"/>
</dbReference>
<dbReference type="InterPro" id="IPR001434">
    <property type="entry name" value="OmcB-like_DUF11"/>
</dbReference>
<dbReference type="Pfam" id="PF19408">
    <property type="entry name" value="PKD_6"/>
    <property type="match status" value="6"/>
</dbReference>
<dbReference type="InterPro" id="IPR047589">
    <property type="entry name" value="DUF11_rpt"/>
</dbReference>
<organism evidence="6 7">
    <name type="scientific">Pontibacter cellulosilyticus</name>
    <dbReference type="NCBI Taxonomy" id="1720253"/>
    <lineage>
        <taxon>Bacteria</taxon>
        <taxon>Pseudomonadati</taxon>
        <taxon>Bacteroidota</taxon>
        <taxon>Cytophagia</taxon>
        <taxon>Cytophagales</taxon>
        <taxon>Hymenobacteraceae</taxon>
        <taxon>Pontibacter</taxon>
    </lineage>
</organism>
<dbReference type="InterPro" id="IPR013783">
    <property type="entry name" value="Ig-like_fold"/>
</dbReference>
<evidence type="ECO:0000259" key="5">
    <source>
        <dbReference type="Pfam" id="PF19408"/>
    </source>
</evidence>
<sequence>MNKILLLLTLFLIGSTTLSIAQSEPGLGKSSTFAVLGTGCLSNTGTTGVTGDVGLAPEGVFTDNGLLLVKGTKSLGVPLASEALQDAKTVYDFWRSTAAVPFTDAGLKANGSFPGVYRSSGDVNLDGIIVLDGNGDVNSKFIFIIDGNLTTPAPNPPAPGTGLLLQNGAQPKNIFWIVKGNVSLGNSTSFQGTIISEGNITLEPGVNLIGRAISLKSCVNLNTNNIFLPNIIIADLSVGKVAAEGEYKIGDEVTYTVTVSNAGPGTATNVIVSEVMPPELEFVRVESASAGTYDPVRQEWVINELKINETAELKITFKILAGGTIVNKVKVGANNPDPKPGNNEGEDPIIVPVVSADLSIVKTASGAPYLLGGTVTYTIVTTNNGPYAAENVVVTESLPATLELQSFTVSKGAYDPATGIYTVGTLAKDEKATLTIVAKIIGVGQIINTASVGTTTPDPNPGNNTDPEPIEVTCPVPTLAIDGGAAQCAETANVTYTVTAVQGATYNFQLTGGLTEVSRSGNSITVNIGSATGKVIATVTDMCGNVYTVEKEVIVTSTPPAPSIEGSTSVCMNSEGLTYTASGLDDGNYQWSATGDVKIVSGQDGKKVTVKVGANGGTLSVKGSNKCFTSEAATVTITTKTPPATPDAISGPSAICGNTGDLTYSVTPVDGATGYTWKLPAGWVIESGQGTATIKVKSGTSTGDITVTANNDCGSSAAAVYKPSINNTPPAPLTINGSHGSCPGTVLTYNVAGVTGATGYTWTVPAGWTIKNGQGSSTIEVEVGQNAGQVTVAGTNECGAGATAKLDVAPAPVPPAPGTIEGPNATCANTENLTYSIAVLTGGDKYEWTVPQGWTIVSGQGTLSITVKAGAAGGKVGVTATNDCGTSKASTLDVSVTTPPAAPVAIQDMSSLCDGLKYTVDAVPGATDYTWTVPAGFTIVSGQGTTTITVKMDNPSAFGQVSVKANAGTCDGPATSLPIDKEKIAGDLNFPKAFSPNGDGKNDTWVIENLMKYPKNQVVIFNRWGSEVYKKDDYQNDWNGNKLEKGTYFYKVSVTMCDGADKVFTGYVTIFR</sequence>
<accession>A0A923N8T8</accession>
<evidence type="ECO:0000259" key="4">
    <source>
        <dbReference type="Pfam" id="PF01345"/>
    </source>
</evidence>
<dbReference type="AlphaFoldDB" id="A0A923N8T8"/>
<proteinExistence type="inferred from homology"/>